<evidence type="ECO:0000256" key="5">
    <source>
        <dbReference type="SAM" id="Phobius"/>
    </source>
</evidence>
<dbReference type="PANTHER" id="PTHR46512">
    <property type="entry name" value="PEPTIDYLPROLYL ISOMERASE"/>
    <property type="match status" value="1"/>
</dbReference>
<dbReference type="InterPro" id="IPR001179">
    <property type="entry name" value="PPIase_FKBP_dom"/>
</dbReference>
<dbReference type="PROSITE" id="PS50059">
    <property type="entry name" value="FKBP_PPIASE"/>
    <property type="match status" value="1"/>
</dbReference>
<keyword evidence="5" id="KW-1133">Transmembrane helix</keyword>
<evidence type="ECO:0000256" key="2">
    <source>
        <dbReference type="ARBA" id="ARBA00022803"/>
    </source>
</evidence>
<sequence>MSNAFIEHEKIAETKNATEHAKDTAMSNGALQSLSGGDINVEHVKLNGTSPSDPTNTQSGDEIKEIPQSKEELATSHKTDTITNKTDEVIQESIENVAEENSSEKTDESDKETPRDEWTDLLGSGVIMKKVIIEGKPDSRPERSEKCIVNYTCYLEDETVIESCGNFEVYLGEYDVIQGLDVSLGLMNVGEKCRLKIQPRLAYGSIGLPPKIPSNTTLIYDIELVAVEPEPNADTLSIQERKILGNKKKERGNWWYQRGENNVAVQCYRRALDYLNEVETSTEKGDGGGATDAELQVLLENRVSVCNNMAAAQIKMEAYDQALTSLQTVLTCQPDNVKAHFRKAKVYIGKNDLPVAMRCLMKAKELAPNDADIQKEINHVSRMLERQKQSERELARRMFNGPQQQQQKEAKNTRGVASKKKSKQGSKVGVWATLGAVVAVGVAGLVAYRFKYV</sequence>
<feature type="compositionally biased region" description="Polar residues" evidence="4">
    <location>
        <begin position="47"/>
        <end position="60"/>
    </location>
</feature>
<evidence type="ECO:0000313" key="7">
    <source>
        <dbReference type="EMBL" id="VEN61029.1"/>
    </source>
</evidence>
<dbReference type="SUPFAM" id="SSF54534">
    <property type="entry name" value="FKBP-like"/>
    <property type="match status" value="1"/>
</dbReference>
<dbReference type="InterPro" id="IPR050754">
    <property type="entry name" value="FKBP4/5/8-like"/>
</dbReference>
<feature type="compositionally biased region" description="Basic and acidic residues" evidence="4">
    <location>
        <begin position="61"/>
        <end position="88"/>
    </location>
</feature>
<evidence type="ECO:0000313" key="8">
    <source>
        <dbReference type="Proteomes" id="UP000410492"/>
    </source>
</evidence>
<dbReference type="InterPro" id="IPR019734">
    <property type="entry name" value="TPR_rpt"/>
</dbReference>
<feature type="region of interest" description="Disordered" evidence="4">
    <location>
        <begin position="398"/>
        <end position="422"/>
    </location>
</feature>
<proteinExistence type="predicted"/>
<comment type="catalytic activity">
    <reaction evidence="3">
        <text>[protein]-peptidylproline (omega=180) = [protein]-peptidylproline (omega=0)</text>
        <dbReference type="Rhea" id="RHEA:16237"/>
        <dbReference type="Rhea" id="RHEA-COMP:10747"/>
        <dbReference type="Rhea" id="RHEA-COMP:10748"/>
        <dbReference type="ChEBI" id="CHEBI:83833"/>
        <dbReference type="ChEBI" id="CHEBI:83834"/>
        <dbReference type="EC" id="5.2.1.8"/>
    </reaction>
</comment>
<dbReference type="SMART" id="SM00028">
    <property type="entry name" value="TPR"/>
    <property type="match status" value="3"/>
</dbReference>
<dbReference type="GO" id="GO:0005829">
    <property type="term" value="C:cytosol"/>
    <property type="evidence" value="ECO:0007669"/>
    <property type="project" value="TreeGrafter"/>
</dbReference>
<dbReference type="Pfam" id="PF00254">
    <property type="entry name" value="FKBP_C"/>
    <property type="match status" value="1"/>
</dbReference>
<keyword evidence="2" id="KW-0802">TPR repeat</keyword>
<keyword evidence="3" id="KW-0413">Isomerase</keyword>
<feature type="transmembrane region" description="Helical" evidence="5">
    <location>
        <begin position="428"/>
        <end position="448"/>
    </location>
</feature>
<dbReference type="Pfam" id="PF14559">
    <property type="entry name" value="TPR_19"/>
    <property type="match status" value="1"/>
</dbReference>
<keyword evidence="3" id="KW-0697">Rotamase</keyword>
<feature type="compositionally biased region" description="Polar residues" evidence="4">
    <location>
        <begin position="25"/>
        <end position="35"/>
    </location>
</feature>
<dbReference type="SUPFAM" id="SSF48452">
    <property type="entry name" value="TPR-like"/>
    <property type="match status" value="1"/>
</dbReference>
<feature type="compositionally biased region" description="Basic and acidic residues" evidence="4">
    <location>
        <begin position="1"/>
        <end position="23"/>
    </location>
</feature>
<dbReference type="GO" id="GO:0043066">
    <property type="term" value="P:negative regulation of apoptotic process"/>
    <property type="evidence" value="ECO:0007669"/>
    <property type="project" value="TreeGrafter"/>
</dbReference>
<protein>
    <recommendedName>
        <fullName evidence="3">peptidylprolyl isomerase</fullName>
        <ecNumber evidence="3">5.2.1.8</ecNumber>
    </recommendedName>
</protein>
<evidence type="ECO:0000256" key="3">
    <source>
        <dbReference type="PROSITE-ProRule" id="PRU00277"/>
    </source>
</evidence>
<dbReference type="AlphaFoldDB" id="A0A653DM14"/>
<keyword evidence="1" id="KW-0677">Repeat</keyword>
<name>A0A653DM14_CALMS</name>
<organism evidence="7 8">
    <name type="scientific">Callosobruchus maculatus</name>
    <name type="common">Southern cowpea weevil</name>
    <name type="synonym">Pulse bruchid</name>
    <dbReference type="NCBI Taxonomy" id="64391"/>
    <lineage>
        <taxon>Eukaryota</taxon>
        <taxon>Metazoa</taxon>
        <taxon>Ecdysozoa</taxon>
        <taxon>Arthropoda</taxon>
        <taxon>Hexapoda</taxon>
        <taxon>Insecta</taxon>
        <taxon>Pterygota</taxon>
        <taxon>Neoptera</taxon>
        <taxon>Endopterygota</taxon>
        <taxon>Coleoptera</taxon>
        <taxon>Polyphaga</taxon>
        <taxon>Cucujiformia</taxon>
        <taxon>Chrysomeloidea</taxon>
        <taxon>Chrysomelidae</taxon>
        <taxon>Bruchinae</taxon>
        <taxon>Bruchini</taxon>
        <taxon>Callosobruchus</taxon>
    </lineage>
</organism>
<dbReference type="GO" id="GO:0016020">
    <property type="term" value="C:membrane"/>
    <property type="evidence" value="ECO:0007669"/>
    <property type="project" value="TreeGrafter"/>
</dbReference>
<evidence type="ECO:0000256" key="1">
    <source>
        <dbReference type="ARBA" id="ARBA00022737"/>
    </source>
</evidence>
<reference evidence="7 8" key="1">
    <citation type="submission" date="2019-01" db="EMBL/GenBank/DDBJ databases">
        <authorList>
            <person name="Sayadi A."/>
        </authorList>
    </citation>
    <scope>NUCLEOTIDE SEQUENCE [LARGE SCALE GENOMIC DNA]</scope>
</reference>
<accession>A0A653DM14</accession>
<feature type="domain" description="PPIase FKBP-type" evidence="6">
    <location>
        <begin position="144"/>
        <end position="228"/>
    </location>
</feature>
<dbReference type="EC" id="5.2.1.8" evidence="3"/>
<evidence type="ECO:0000259" key="6">
    <source>
        <dbReference type="PROSITE" id="PS50059"/>
    </source>
</evidence>
<keyword evidence="5" id="KW-0472">Membrane</keyword>
<keyword evidence="5" id="KW-0812">Transmembrane</keyword>
<dbReference type="Gene3D" id="3.10.50.40">
    <property type="match status" value="1"/>
</dbReference>
<dbReference type="Proteomes" id="UP000410492">
    <property type="component" value="Unassembled WGS sequence"/>
</dbReference>
<dbReference type="InterPro" id="IPR046357">
    <property type="entry name" value="PPIase_dom_sf"/>
</dbReference>
<gene>
    <name evidence="7" type="ORF">CALMAC_LOCUS18552</name>
</gene>
<dbReference type="PANTHER" id="PTHR46512:SF1">
    <property type="entry name" value="PEPTIDYLPROLYL ISOMERASE"/>
    <property type="match status" value="1"/>
</dbReference>
<dbReference type="Gene3D" id="1.25.40.10">
    <property type="entry name" value="Tetratricopeptide repeat domain"/>
    <property type="match status" value="1"/>
</dbReference>
<feature type="compositionally biased region" description="Basic and acidic residues" evidence="4">
    <location>
        <begin position="102"/>
        <end position="118"/>
    </location>
</feature>
<feature type="region of interest" description="Disordered" evidence="4">
    <location>
        <begin position="1"/>
        <end position="119"/>
    </location>
</feature>
<dbReference type="OrthoDB" id="532682at2759"/>
<keyword evidence="8" id="KW-1185">Reference proteome</keyword>
<evidence type="ECO:0000256" key="4">
    <source>
        <dbReference type="SAM" id="MobiDB-lite"/>
    </source>
</evidence>
<dbReference type="InterPro" id="IPR011990">
    <property type="entry name" value="TPR-like_helical_dom_sf"/>
</dbReference>
<dbReference type="GO" id="GO:0003755">
    <property type="term" value="F:peptidyl-prolyl cis-trans isomerase activity"/>
    <property type="evidence" value="ECO:0007669"/>
    <property type="project" value="UniProtKB-KW"/>
</dbReference>
<dbReference type="GO" id="GO:0005740">
    <property type="term" value="C:mitochondrial envelope"/>
    <property type="evidence" value="ECO:0007669"/>
    <property type="project" value="TreeGrafter"/>
</dbReference>
<dbReference type="GO" id="GO:0044183">
    <property type="term" value="F:protein folding chaperone"/>
    <property type="evidence" value="ECO:0007669"/>
    <property type="project" value="TreeGrafter"/>
</dbReference>
<dbReference type="EMBL" id="CAACVG010012910">
    <property type="protein sequence ID" value="VEN61029.1"/>
    <property type="molecule type" value="Genomic_DNA"/>
</dbReference>
<dbReference type="GO" id="GO:0012505">
    <property type="term" value="C:endomembrane system"/>
    <property type="evidence" value="ECO:0007669"/>
    <property type="project" value="TreeGrafter"/>
</dbReference>